<feature type="compositionally biased region" description="Acidic residues" evidence="3">
    <location>
        <begin position="27"/>
        <end position="48"/>
    </location>
</feature>
<dbReference type="OMA" id="CPALCRY"/>
<dbReference type="PANTHER" id="PTHR21677:SF1">
    <property type="entry name" value="PROTEIN CRAMPED-LIKE"/>
    <property type="match status" value="1"/>
</dbReference>
<dbReference type="InterPro" id="IPR055315">
    <property type="entry name" value="Cramped-like"/>
</dbReference>
<accession>A0AAE9DFQ6</accession>
<keyword evidence="1" id="KW-0238">DNA-binding</keyword>
<feature type="region of interest" description="Disordered" evidence="3">
    <location>
        <begin position="496"/>
        <end position="519"/>
    </location>
</feature>
<keyword evidence="2" id="KW-0539">Nucleus</keyword>
<sequence length="843" mass="94386">MDEESEQPPPPDAMSSPDAIHYLDPTQGEEEEEGDDYDFDDVPDDSEDILTPQNPSRRRRAFKPPLPPMQIPIPSLLSTVIKEESSMSLSESSEMSECLNLEGMTTSSLMGPPMLPHMQVPRIRKPWGIDEVNAFYDGIKLFGKDYDSVVKLMAKRKFFKLKEHVKTFFFNSVRAYRAILQWTDDDLPQIPRDARELFLIINACEWKKRTASMKVTASKFKELLHEGVVNVRAARRVVTIRTPPCPALCRYFSVKKADKIPSEVYVHLEPTSNGDHVFMRNRDQNPYLRVKLNTNDRIMKLLEFLHKKWSAGNEQSPVSVTLWPDSSCELASLSVQTVENSPFISLSMNKLIKNAEELKKKMEPEKPEPGLKFGVEVNTAQKNKPLTTVVFPRPFVLTDSVVNEGLNFGNVRSAIVAELYCVCGRKNPIKLRYQVQCDKPESRSTEPWKLMIGLLGRGYGDCLKEKKKNSVVDAPPAKKLKPVNIPTVVVDPPPVLLAPPTPPPQPLPPPLPPSLPLPSSLPQPLASPLLRELKVPIPTVPQITIESNIVRQENEEFESQLASLRKMNRKKTQITKKVTRNPSLATGNPHFAARPTVDAPTSNTTDSQIQKVFVAPKCTIVPKKSTPTVNRGSDESPHSTVKNVAKLPISPLVEVPPTSTITKATVIPNAIKRTPVIQNVKHNVPDNEPSTSAGPPVPKKPPIDFSSVKMGLSPAKKLTEAEIQKKRQEDFWSSLRTPQHTPQQTPKKTVFQQYFGDDLSMSPNSTRHASQPADTTSASVIDFTDMMYEHIKDHGESLLSNPALDFSVTEVQQHYQDMMSSSQNSHDYIFGQFGKKNGVKRKK</sequence>
<evidence type="ECO:0008006" key="6">
    <source>
        <dbReference type="Google" id="ProtNLM"/>
    </source>
</evidence>
<feature type="region of interest" description="Disordered" evidence="3">
    <location>
        <begin position="581"/>
        <end position="606"/>
    </location>
</feature>
<dbReference type="GO" id="GO:0003677">
    <property type="term" value="F:DNA binding"/>
    <property type="evidence" value="ECO:0007669"/>
    <property type="project" value="UniProtKB-KW"/>
</dbReference>
<dbReference type="EMBL" id="CP090893">
    <property type="protein sequence ID" value="ULU03481.1"/>
    <property type="molecule type" value="Genomic_DNA"/>
</dbReference>
<evidence type="ECO:0000256" key="3">
    <source>
        <dbReference type="SAM" id="MobiDB-lite"/>
    </source>
</evidence>
<proteinExistence type="predicted"/>
<evidence type="ECO:0000256" key="1">
    <source>
        <dbReference type="ARBA" id="ARBA00023125"/>
    </source>
</evidence>
<gene>
    <name evidence="4" type="ORF">L3Y34_002792</name>
</gene>
<protein>
    <recommendedName>
        <fullName evidence="6">SANT domain-containing protein</fullName>
    </recommendedName>
</protein>
<dbReference type="AlphaFoldDB" id="A0AAE9DFQ6"/>
<name>A0AAE9DFQ6_CAEBR</name>
<dbReference type="PANTHER" id="PTHR21677">
    <property type="entry name" value="CRAMPED PROTEIN"/>
    <property type="match status" value="1"/>
</dbReference>
<feature type="region of interest" description="Disordered" evidence="3">
    <location>
        <begin position="1"/>
        <end position="74"/>
    </location>
</feature>
<dbReference type="GO" id="GO:0003682">
    <property type="term" value="F:chromatin binding"/>
    <property type="evidence" value="ECO:0007669"/>
    <property type="project" value="InterPro"/>
</dbReference>
<organism evidence="4 5">
    <name type="scientific">Caenorhabditis briggsae</name>
    <dbReference type="NCBI Taxonomy" id="6238"/>
    <lineage>
        <taxon>Eukaryota</taxon>
        <taxon>Metazoa</taxon>
        <taxon>Ecdysozoa</taxon>
        <taxon>Nematoda</taxon>
        <taxon>Chromadorea</taxon>
        <taxon>Rhabditida</taxon>
        <taxon>Rhabditina</taxon>
        <taxon>Rhabditomorpha</taxon>
        <taxon>Rhabditoidea</taxon>
        <taxon>Rhabditidae</taxon>
        <taxon>Peloderinae</taxon>
        <taxon>Caenorhabditis</taxon>
    </lineage>
</organism>
<reference evidence="4 5" key="1">
    <citation type="submission" date="2022-05" db="EMBL/GenBank/DDBJ databases">
        <title>Chromosome-level reference genomes for two strains of Caenorhabditis briggsae: an improved platform for comparative genomics.</title>
        <authorList>
            <person name="Stevens L."/>
            <person name="Andersen E.C."/>
        </authorList>
    </citation>
    <scope>NUCLEOTIDE SEQUENCE [LARGE SCALE GENOMIC DNA]</scope>
    <source>
        <strain evidence="4">QX1410_ONT</strain>
        <tissue evidence="4">Whole-organism</tissue>
    </source>
</reference>
<dbReference type="Proteomes" id="UP000827892">
    <property type="component" value="Chromosome III"/>
</dbReference>
<evidence type="ECO:0000313" key="5">
    <source>
        <dbReference type="Proteomes" id="UP000827892"/>
    </source>
</evidence>
<evidence type="ECO:0000313" key="4">
    <source>
        <dbReference type="EMBL" id="ULU03481.1"/>
    </source>
</evidence>
<evidence type="ECO:0000256" key="2">
    <source>
        <dbReference type="ARBA" id="ARBA00023242"/>
    </source>
</evidence>